<dbReference type="AlphaFoldDB" id="A0AAW1SWX5"/>
<dbReference type="GO" id="GO:0090522">
    <property type="term" value="P:vesicle tethering involved in exocytosis"/>
    <property type="evidence" value="ECO:0007669"/>
    <property type="project" value="UniProtKB-UniRule"/>
</dbReference>
<feature type="domain" description="Exocyst complex component Sec8 N-terminal" evidence="5">
    <location>
        <begin position="43"/>
        <end position="176"/>
    </location>
</feature>
<feature type="region of interest" description="Disordered" evidence="4">
    <location>
        <begin position="552"/>
        <end position="584"/>
    </location>
</feature>
<gene>
    <name evidence="6" type="ORF">WJX84_004517</name>
</gene>
<dbReference type="GO" id="GO:0006893">
    <property type="term" value="P:Golgi to plasma membrane transport"/>
    <property type="evidence" value="ECO:0007669"/>
    <property type="project" value="TreeGrafter"/>
</dbReference>
<dbReference type="Proteomes" id="UP001485043">
    <property type="component" value="Unassembled WGS sequence"/>
</dbReference>
<dbReference type="Pfam" id="PF04048">
    <property type="entry name" value="Sec8_N"/>
    <property type="match status" value="1"/>
</dbReference>
<keyword evidence="7" id="KW-1185">Reference proteome</keyword>
<dbReference type="InterPro" id="IPR039682">
    <property type="entry name" value="Sec8/EXOC4"/>
</dbReference>
<comment type="caution">
    <text evidence="6">The sequence shown here is derived from an EMBL/GenBank/DDBJ whole genome shotgun (WGS) entry which is preliminary data.</text>
</comment>
<keyword evidence="1 3" id="KW-0813">Transport</keyword>
<dbReference type="EMBL" id="JALJOV010000703">
    <property type="protein sequence ID" value="KAK9861775.1"/>
    <property type="molecule type" value="Genomic_DNA"/>
</dbReference>
<dbReference type="GO" id="GO:0000145">
    <property type="term" value="C:exocyst"/>
    <property type="evidence" value="ECO:0007669"/>
    <property type="project" value="UniProtKB-UniRule"/>
</dbReference>
<feature type="region of interest" description="Disordered" evidence="4">
    <location>
        <begin position="1"/>
        <end position="27"/>
    </location>
</feature>
<feature type="compositionally biased region" description="Basic residues" evidence="4">
    <location>
        <begin position="295"/>
        <end position="311"/>
    </location>
</feature>
<sequence>MPRRQTSDDYDPLPRQQSAAIGRQASQQIGFGRQGRVDWNSVDDVLDSIPSEFKDPRFDSLQHVLSTLSSVNAESALEKLRDQRQVVEETVDDIVQGYHSGFNKAIHNYSQILRLFSDAKSQVEILRTSLTEARGRLGSQSRHLQQQWRRSVTLGDIVRLLGDLQSVVGVPARVQELEEAKDWIPAVALLVDACSKISRQEVAKVGALRDIKSELAVRRDALQQGIVAQIEAQVYSPAARTGHRGGLGDEDDDNGADEDRASSPHNSVHHARIMSTEAVLANFDPTKESNGSRSSRMRAGKAKSSPGHRRAGSMADEDGRSAFHRRKSSLAASPSSKAAKVAAPLHVLVDCIAQLGGIAEAQNSIHNSMPNQVKSLVQRALQSAPVTTIPVADRQPLPSTSMAVPGSIAAAAQRVMSHVFDACLQVLRNMSNMLRMLAAAKPPAMSAGLEALMQQQQGSGTTSNRPAAMTSPAAVRRETEAVWECMQRECQRLLVLILHATSGGSPTKNPDPQLLPGAGWLQSMMDRDGRKQPRDPGQLTFSFDLQLGSLAAGPQEQLGSEAAGGQWHANMLEDPDGISRLRAE</sequence>
<dbReference type="GO" id="GO:0006904">
    <property type="term" value="P:vesicle docking involved in exocytosis"/>
    <property type="evidence" value="ECO:0007669"/>
    <property type="project" value="InterPro"/>
</dbReference>
<dbReference type="GO" id="GO:0006612">
    <property type="term" value="P:protein targeting to membrane"/>
    <property type="evidence" value="ECO:0007669"/>
    <property type="project" value="UniProtKB-UniRule"/>
</dbReference>
<dbReference type="PANTHER" id="PTHR14146">
    <property type="entry name" value="EXOCYST COMPLEX COMPONENT 4"/>
    <property type="match status" value="1"/>
</dbReference>
<evidence type="ECO:0000256" key="1">
    <source>
        <dbReference type="ARBA" id="ARBA00022448"/>
    </source>
</evidence>
<name>A0AAW1SWX5_9CHLO</name>
<feature type="region of interest" description="Disordered" evidence="4">
    <location>
        <begin position="238"/>
        <end position="336"/>
    </location>
</feature>
<accession>A0AAW1SWX5</accession>
<organism evidence="6 7">
    <name type="scientific">Apatococcus fuscideae</name>
    <dbReference type="NCBI Taxonomy" id="2026836"/>
    <lineage>
        <taxon>Eukaryota</taxon>
        <taxon>Viridiplantae</taxon>
        <taxon>Chlorophyta</taxon>
        <taxon>core chlorophytes</taxon>
        <taxon>Trebouxiophyceae</taxon>
        <taxon>Chlorellales</taxon>
        <taxon>Chlorellaceae</taxon>
        <taxon>Apatococcus</taxon>
    </lineage>
</organism>
<proteinExistence type="inferred from homology"/>
<evidence type="ECO:0000256" key="4">
    <source>
        <dbReference type="SAM" id="MobiDB-lite"/>
    </source>
</evidence>
<evidence type="ECO:0000259" key="5">
    <source>
        <dbReference type="Pfam" id="PF04048"/>
    </source>
</evidence>
<evidence type="ECO:0000256" key="2">
    <source>
        <dbReference type="ARBA" id="ARBA00022483"/>
    </source>
</evidence>
<keyword evidence="2 3" id="KW-0268">Exocytosis</keyword>
<keyword evidence="3" id="KW-0653">Protein transport</keyword>
<comment type="function">
    <text evidence="3">Component of the exocyst complex involved in the docking of exocytic vesicles with fusion sites on the plasma membrane.</text>
</comment>
<evidence type="ECO:0000313" key="6">
    <source>
        <dbReference type="EMBL" id="KAK9861775.1"/>
    </source>
</evidence>
<feature type="compositionally biased region" description="Polar residues" evidence="4">
    <location>
        <begin position="15"/>
        <end position="27"/>
    </location>
</feature>
<comment type="similarity">
    <text evidence="3">Belongs to the SEC8 family.</text>
</comment>
<reference evidence="6 7" key="1">
    <citation type="journal article" date="2024" name="Nat. Commun.">
        <title>Phylogenomics reveals the evolutionary origins of lichenization in chlorophyte algae.</title>
        <authorList>
            <person name="Puginier C."/>
            <person name="Libourel C."/>
            <person name="Otte J."/>
            <person name="Skaloud P."/>
            <person name="Haon M."/>
            <person name="Grisel S."/>
            <person name="Petersen M."/>
            <person name="Berrin J.G."/>
            <person name="Delaux P.M."/>
            <person name="Dal Grande F."/>
            <person name="Keller J."/>
        </authorList>
    </citation>
    <scope>NUCLEOTIDE SEQUENCE [LARGE SCALE GENOMIC DNA]</scope>
    <source>
        <strain evidence="6 7">SAG 2523</strain>
    </source>
</reference>
<evidence type="ECO:0000313" key="7">
    <source>
        <dbReference type="Proteomes" id="UP001485043"/>
    </source>
</evidence>
<dbReference type="PANTHER" id="PTHR14146:SF0">
    <property type="entry name" value="EXOCYST COMPLEX COMPONENT 4"/>
    <property type="match status" value="1"/>
</dbReference>
<evidence type="ECO:0000256" key="3">
    <source>
        <dbReference type="RuleBase" id="RU367079"/>
    </source>
</evidence>
<dbReference type="GO" id="GO:0015031">
    <property type="term" value="P:protein transport"/>
    <property type="evidence" value="ECO:0007669"/>
    <property type="project" value="UniProtKB-KW"/>
</dbReference>
<protein>
    <recommendedName>
        <fullName evidence="3">Exocyst complex component Sec8</fullName>
    </recommendedName>
</protein>
<dbReference type="InterPro" id="IPR007191">
    <property type="entry name" value="Sec8_exocyst_N"/>
</dbReference>